<comment type="function">
    <text evidence="1 6">Removes the N-terminal methionine from nascent proteins. The N-terminal methionine is often cleaved when the second residue in the primary sequence is small and uncharged (Met-Ala-, Cys, Gly, Pro, Ser, Thr, or Val). Requires deformylation of the N(alpha)-formylated initiator methionine before it can be hydrolyzed.</text>
</comment>
<evidence type="ECO:0000256" key="2">
    <source>
        <dbReference type="ARBA" id="ARBA00022438"/>
    </source>
</evidence>
<dbReference type="CDD" id="cd01086">
    <property type="entry name" value="MetAP1"/>
    <property type="match status" value="1"/>
</dbReference>
<evidence type="ECO:0000256" key="1">
    <source>
        <dbReference type="ARBA" id="ARBA00002521"/>
    </source>
</evidence>
<dbReference type="InterPro" id="IPR001714">
    <property type="entry name" value="Pept_M24_MAP"/>
</dbReference>
<feature type="binding site" evidence="6">
    <location>
        <position position="100"/>
    </location>
    <ligand>
        <name>a divalent metal cation</name>
        <dbReference type="ChEBI" id="CHEBI:60240"/>
        <label>1</label>
    </ligand>
</feature>
<comment type="cofactor">
    <cofactor evidence="6">
        <name>Co(2+)</name>
        <dbReference type="ChEBI" id="CHEBI:48828"/>
    </cofactor>
    <cofactor evidence="6">
        <name>Zn(2+)</name>
        <dbReference type="ChEBI" id="CHEBI:29105"/>
    </cofactor>
    <cofactor evidence="6">
        <name>Mn(2+)</name>
        <dbReference type="ChEBI" id="CHEBI:29035"/>
    </cofactor>
    <cofactor evidence="6">
        <name>Fe(2+)</name>
        <dbReference type="ChEBI" id="CHEBI:29033"/>
    </cofactor>
    <text evidence="6">Binds 2 divalent metal cations per subunit. Has a high-affinity and a low affinity metal-binding site. The true nature of the physiological cofactor is under debate. The enzyme is active with cobalt, zinc, manganese or divalent iron ions. Most likely, methionine aminopeptidases function as mononuclear Fe(2+)-metalloproteases under physiological conditions, and the catalytically relevant metal-binding site has been assigned to the histidine-containing high-affinity site.</text>
</comment>
<feature type="binding site" evidence="6">
    <location>
        <position position="111"/>
    </location>
    <ligand>
        <name>a divalent metal cation</name>
        <dbReference type="ChEBI" id="CHEBI:60240"/>
        <label>2</label>
        <note>catalytic</note>
    </ligand>
</feature>
<dbReference type="Pfam" id="PF00557">
    <property type="entry name" value="Peptidase_M24"/>
    <property type="match status" value="1"/>
</dbReference>
<keyword evidence="2 6" id="KW-0031">Aminopeptidase</keyword>
<gene>
    <name evidence="6" type="primary">map</name>
    <name evidence="9" type="ORF">CDV28_102170</name>
</gene>
<keyword evidence="5 6" id="KW-0378">Hydrolase</keyword>
<dbReference type="PANTHER" id="PTHR43330">
    <property type="entry name" value="METHIONINE AMINOPEPTIDASE"/>
    <property type="match status" value="1"/>
</dbReference>
<dbReference type="HAMAP" id="MF_01974">
    <property type="entry name" value="MetAP_1"/>
    <property type="match status" value="1"/>
</dbReference>
<evidence type="ECO:0000256" key="6">
    <source>
        <dbReference type="HAMAP-Rule" id="MF_01974"/>
    </source>
</evidence>
<dbReference type="SUPFAM" id="SSF55920">
    <property type="entry name" value="Creatinase/aminopeptidase"/>
    <property type="match status" value="1"/>
</dbReference>
<evidence type="ECO:0000313" key="10">
    <source>
        <dbReference type="Proteomes" id="UP000316238"/>
    </source>
</evidence>
<feature type="binding site" evidence="6">
    <location>
        <position position="181"/>
    </location>
    <ligand>
        <name>substrate</name>
    </ligand>
</feature>
<dbReference type="AlphaFoldDB" id="A0A521G4U2"/>
<dbReference type="Proteomes" id="UP000316238">
    <property type="component" value="Unassembled WGS sequence"/>
</dbReference>
<proteinExistence type="inferred from homology"/>
<dbReference type="InterPro" id="IPR002467">
    <property type="entry name" value="Pept_M24A_MAP1"/>
</dbReference>
<dbReference type="Gene3D" id="3.90.230.10">
    <property type="entry name" value="Creatinase/methionine aminopeptidase superfamily"/>
    <property type="match status" value="1"/>
</dbReference>
<dbReference type="EMBL" id="NQJD01000002">
    <property type="protein sequence ID" value="TAA76042.1"/>
    <property type="molecule type" value="Genomic_DNA"/>
</dbReference>
<dbReference type="EC" id="3.4.11.18" evidence="6 7"/>
<dbReference type="GO" id="GO:0006508">
    <property type="term" value="P:proteolysis"/>
    <property type="evidence" value="ECO:0007669"/>
    <property type="project" value="UniProtKB-KW"/>
</dbReference>
<evidence type="ECO:0000259" key="8">
    <source>
        <dbReference type="Pfam" id="PF00557"/>
    </source>
</evidence>
<evidence type="ECO:0000256" key="7">
    <source>
        <dbReference type="RuleBase" id="RU003653"/>
    </source>
</evidence>
<evidence type="ECO:0000256" key="5">
    <source>
        <dbReference type="ARBA" id="ARBA00022801"/>
    </source>
</evidence>
<dbReference type="GO" id="GO:0070006">
    <property type="term" value="F:metalloaminopeptidase activity"/>
    <property type="evidence" value="ECO:0007669"/>
    <property type="project" value="UniProtKB-UniRule"/>
</dbReference>
<feature type="domain" description="Peptidase M24" evidence="8">
    <location>
        <begin position="16"/>
        <end position="245"/>
    </location>
</feature>
<evidence type="ECO:0000313" key="9">
    <source>
        <dbReference type="EMBL" id="TAA76042.1"/>
    </source>
</evidence>
<protein>
    <recommendedName>
        <fullName evidence="6 7">Methionine aminopeptidase</fullName>
        <shortName evidence="6">MAP</shortName>
        <shortName evidence="6">MetAP</shortName>
        <ecNumber evidence="6 7">3.4.11.18</ecNumber>
    </recommendedName>
    <alternativeName>
        <fullName evidence="6">Peptidase M</fullName>
    </alternativeName>
</protein>
<evidence type="ECO:0000256" key="3">
    <source>
        <dbReference type="ARBA" id="ARBA00022670"/>
    </source>
</evidence>
<comment type="subunit">
    <text evidence="6">Monomer.</text>
</comment>
<feature type="binding site" evidence="6">
    <location>
        <position position="208"/>
    </location>
    <ligand>
        <name>a divalent metal cation</name>
        <dbReference type="ChEBI" id="CHEBI:60240"/>
        <label>2</label>
        <note>catalytic</note>
    </ligand>
</feature>
<keyword evidence="10" id="KW-1185">Reference proteome</keyword>
<dbReference type="PROSITE" id="PS00680">
    <property type="entry name" value="MAP_1"/>
    <property type="match status" value="1"/>
</dbReference>
<feature type="binding site" evidence="6">
    <location>
        <position position="239"/>
    </location>
    <ligand>
        <name>a divalent metal cation</name>
        <dbReference type="ChEBI" id="CHEBI:60240"/>
        <label>1</label>
    </ligand>
</feature>
<comment type="similarity">
    <text evidence="6">Belongs to the peptidase M24A family. Methionine aminopeptidase type 1 subfamily.</text>
</comment>
<dbReference type="GO" id="GO:0004239">
    <property type="term" value="F:initiator methionyl aminopeptidase activity"/>
    <property type="evidence" value="ECO:0007669"/>
    <property type="project" value="UniProtKB-UniRule"/>
</dbReference>
<dbReference type="PRINTS" id="PR00599">
    <property type="entry name" value="MAPEPTIDASE"/>
</dbReference>
<feature type="binding site" evidence="6">
    <location>
        <position position="239"/>
    </location>
    <ligand>
        <name>a divalent metal cation</name>
        <dbReference type="ChEBI" id="CHEBI:60240"/>
        <label>2</label>
        <note>catalytic</note>
    </ligand>
</feature>
<dbReference type="InterPro" id="IPR000994">
    <property type="entry name" value="Pept_M24"/>
</dbReference>
<dbReference type="PANTHER" id="PTHR43330:SF27">
    <property type="entry name" value="METHIONINE AMINOPEPTIDASE"/>
    <property type="match status" value="1"/>
</dbReference>
<accession>A0A521G4U2</accession>
<keyword evidence="3 6" id="KW-0645">Protease</keyword>
<dbReference type="GO" id="GO:0005829">
    <property type="term" value="C:cytosol"/>
    <property type="evidence" value="ECO:0007669"/>
    <property type="project" value="TreeGrafter"/>
</dbReference>
<comment type="catalytic activity">
    <reaction evidence="6 7">
        <text>Release of N-terminal amino acids, preferentially methionine, from peptides and arylamides.</text>
        <dbReference type="EC" id="3.4.11.18"/>
    </reaction>
</comment>
<feature type="binding site" evidence="6">
    <location>
        <position position="174"/>
    </location>
    <ligand>
        <name>a divalent metal cation</name>
        <dbReference type="ChEBI" id="CHEBI:60240"/>
        <label>2</label>
        <note>catalytic</note>
    </ligand>
</feature>
<keyword evidence="4 6" id="KW-0479">Metal-binding</keyword>
<dbReference type="NCBIfam" id="TIGR00500">
    <property type="entry name" value="met_pdase_I"/>
    <property type="match status" value="1"/>
</dbReference>
<dbReference type="GO" id="GO:0046872">
    <property type="term" value="F:metal ion binding"/>
    <property type="evidence" value="ECO:0007669"/>
    <property type="project" value="UniProtKB-UniRule"/>
</dbReference>
<dbReference type="InterPro" id="IPR036005">
    <property type="entry name" value="Creatinase/aminopeptidase-like"/>
</dbReference>
<name>A0A521G4U2_9BACT</name>
<feature type="binding site" evidence="6">
    <location>
        <position position="111"/>
    </location>
    <ligand>
        <name>a divalent metal cation</name>
        <dbReference type="ChEBI" id="CHEBI:60240"/>
        <label>1</label>
    </ligand>
</feature>
<reference evidence="9" key="1">
    <citation type="submission" date="2017-07" db="EMBL/GenBank/DDBJ databases">
        <title>The cable genome - Insights into the physiology and evolution of filamentous bacteria capable of sulfide oxidation via long distance electron transfer.</title>
        <authorList>
            <person name="Thorup C."/>
            <person name="Bjerg J.T."/>
            <person name="Schreiber L."/>
            <person name="Nielsen L.P."/>
            <person name="Kjeldsen K.U."/>
            <person name="Boesen T."/>
            <person name="Boggild A."/>
            <person name="Meysman F."/>
            <person name="Geelhoed J."/>
            <person name="Schramm A."/>
        </authorList>
    </citation>
    <scope>NUCLEOTIDE SEQUENCE [LARGE SCALE GENOMIC DNA]</scope>
    <source>
        <strain evidence="9">GS</strain>
    </source>
</reference>
<organism evidence="9 10">
    <name type="scientific">Candidatus Electronema aureum</name>
    <dbReference type="NCBI Taxonomy" id="2005002"/>
    <lineage>
        <taxon>Bacteria</taxon>
        <taxon>Pseudomonadati</taxon>
        <taxon>Thermodesulfobacteriota</taxon>
        <taxon>Desulfobulbia</taxon>
        <taxon>Desulfobulbales</taxon>
        <taxon>Desulfobulbaceae</taxon>
        <taxon>Candidatus Electronema</taxon>
    </lineage>
</organism>
<comment type="caution">
    <text evidence="9">The sequence shown here is derived from an EMBL/GenBank/DDBJ whole genome shotgun (WGS) entry which is preliminary data.</text>
</comment>
<evidence type="ECO:0000256" key="4">
    <source>
        <dbReference type="ARBA" id="ARBA00022723"/>
    </source>
</evidence>
<sequence>MGGEKGIIVKTPVQIEIMRQANRIAAGALKMLEENMCPGLTTMQMDRWAEEYCRDHGAEPAFRGYRGFPGNLCVSVNEVVVHGIASKKNRVREGDIVSIDFGTLFKGFYGDSAITVPVGNISAKHKHLLDVTRQALELGIQQVRVGNRIADISKAIQNHAESHGYSVVREFVGHGIGSNLHEGPEVPNYIQNDKPSPRIVEGMVLAIEPMVNAGTHKVKVLKDGWTVVTADRRLSAHFEHSVAATAAGPLVLSRREGETVAA</sequence>
<feature type="binding site" evidence="6">
    <location>
        <position position="82"/>
    </location>
    <ligand>
        <name>substrate</name>
    </ligand>
</feature>